<keyword evidence="1" id="KW-0645">Protease</keyword>
<keyword evidence="1" id="KW-0378">Hydrolase</keyword>
<dbReference type="InterPro" id="IPR050361">
    <property type="entry name" value="MPP/UQCRC_Complex"/>
</dbReference>
<name>A0A191ZT24_9RALS</name>
<reference evidence="2" key="1">
    <citation type="submission" date="2016-06" db="EMBL/GenBank/DDBJ databases">
        <authorList>
            <person name="Xu Y."/>
            <person name="Nagy A."/>
            <person name="Yan X."/>
            <person name="Kim S.W."/>
            <person name="Haley B."/>
            <person name="Liu N.T."/>
            <person name="Nou X."/>
        </authorList>
    </citation>
    <scope>NUCLEOTIDE SEQUENCE [LARGE SCALE GENOMIC DNA]</scope>
    <source>
        <strain evidence="2">ATCC 49129</strain>
    </source>
</reference>
<dbReference type="SUPFAM" id="SSF63411">
    <property type="entry name" value="LuxS/MPP-like metallohydrolase"/>
    <property type="match status" value="2"/>
</dbReference>
<dbReference type="GO" id="GO:0006508">
    <property type="term" value="P:proteolysis"/>
    <property type="evidence" value="ECO:0007669"/>
    <property type="project" value="UniProtKB-KW"/>
</dbReference>
<evidence type="ECO:0000313" key="2">
    <source>
        <dbReference type="Proteomes" id="UP000078572"/>
    </source>
</evidence>
<dbReference type="Proteomes" id="UP000078572">
    <property type="component" value="Chromosome 1"/>
</dbReference>
<organism evidence="1 2">
    <name type="scientific">Ralstonia insidiosa</name>
    <dbReference type="NCBI Taxonomy" id="190721"/>
    <lineage>
        <taxon>Bacteria</taxon>
        <taxon>Pseudomonadati</taxon>
        <taxon>Pseudomonadota</taxon>
        <taxon>Betaproteobacteria</taxon>
        <taxon>Burkholderiales</taxon>
        <taxon>Burkholderiaceae</taxon>
        <taxon>Ralstonia</taxon>
    </lineage>
</organism>
<sequence length="451" mass="47872">MHPITRRMSLTLKTALVAIVATAAQGALAALPIEHWTAPTGARVFFVPSPSIPMLDINLDVDAGSRYEPAAKVGLASLTAGMLDKGIAAQGNAPARDEAAIADAFADVGASFGGGAGGDRTSLRLRTLSDPAERGPAIALMTQIISAPTFPDAVLVRDKQRLVASIRESLTKPGVLAERAFGTAIYGTHPYGQTASPESVESITRDDIVRYYQANYTAKRAVVTLIGAISRQEAEAIAVQITQGLPADGATPPALPDVKMPLAKAETIRIPHPAQQATIIIGQPGIARGDKDYFPLLVGNYVLGGGGFSARLTNEVREKRGLTYSIGSYFAPAAQPGPFELALQTRKDQTEEALTVVRDTVAKFVADGPTEAELKAAKDNLVNGFPLRLDSNRKLLDNVANIGWYNLPLDYLDTWTQRIAAVTRDQVRTAFQRVVQPQTMATIVVGGPATN</sequence>
<dbReference type="PANTHER" id="PTHR11851">
    <property type="entry name" value="METALLOPROTEASE"/>
    <property type="match status" value="1"/>
</dbReference>
<dbReference type="InterPro" id="IPR011249">
    <property type="entry name" value="Metalloenz_LuxS/M16"/>
</dbReference>
<evidence type="ECO:0000313" key="1">
    <source>
        <dbReference type="EMBL" id="ANJ71249.1"/>
    </source>
</evidence>
<proteinExistence type="predicted"/>
<dbReference type="AlphaFoldDB" id="A0A191ZT24"/>
<protein>
    <submittedName>
        <fullName evidence="1">Zinc protease</fullName>
    </submittedName>
</protein>
<dbReference type="GO" id="GO:0008233">
    <property type="term" value="F:peptidase activity"/>
    <property type="evidence" value="ECO:0007669"/>
    <property type="project" value="UniProtKB-KW"/>
</dbReference>
<accession>A0A191ZT24</accession>
<keyword evidence="2" id="KW-1185">Reference proteome</keyword>
<dbReference type="GO" id="GO:0046872">
    <property type="term" value="F:metal ion binding"/>
    <property type="evidence" value="ECO:0007669"/>
    <property type="project" value="InterPro"/>
</dbReference>
<dbReference type="Pfam" id="PF05193">
    <property type="entry name" value="Peptidase_M16_C"/>
    <property type="match status" value="1"/>
</dbReference>
<dbReference type="STRING" id="190721.ACS15_0351"/>
<gene>
    <name evidence="1" type="ORF">A9Y76_01570</name>
</gene>
<dbReference type="PANTHER" id="PTHR11851:SF224">
    <property type="entry name" value="PROCESSING PROTEASE"/>
    <property type="match status" value="1"/>
</dbReference>
<dbReference type="InterPro" id="IPR007863">
    <property type="entry name" value="Peptidase_M16_C"/>
</dbReference>
<dbReference type="Gene3D" id="3.30.830.10">
    <property type="entry name" value="Metalloenzyme, LuxS/M16 peptidase-like"/>
    <property type="match status" value="2"/>
</dbReference>
<dbReference type="EMBL" id="CP016022">
    <property type="protein sequence ID" value="ANJ71249.1"/>
    <property type="molecule type" value="Genomic_DNA"/>
</dbReference>
<dbReference type="OrthoDB" id="9811314at2"/>